<organism evidence="4 5">
    <name type="scientific">Pseudohalioglobus lutimaris</name>
    <dbReference type="NCBI Taxonomy" id="1737061"/>
    <lineage>
        <taxon>Bacteria</taxon>
        <taxon>Pseudomonadati</taxon>
        <taxon>Pseudomonadota</taxon>
        <taxon>Gammaproteobacteria</taxon>
        <taxon>Cellvibrionales</taxon>
        <taxon>Halieaceae</taxon>
        <taxon>Pseudohalioglobus</taxon>
    </lineage>
</organism>
<dbReference type="InterPro" id="IPR036388">
    <property type="entry name" value="WH-like_DNA-bd_sf"/>
</dbReference>
<protein>
    <submittedName>
        <fullName evidence="4">DNA-protecting protein DprA</fullName>
    </submittedName>
</protein>
<dbReference type="NCBIfam" id="TIGR00732">
    <property type="entry name" value="dprA"/>
    <property type="match status" value="1"/>
</dbReference>
<comment type="caution">
    <text evidence="4">The sequence shown here is derived from an EMBL/GenBank/DDBJ whole genome shotgun (WGS) entry which is preliminary data.</text>
</comment>
<dbReference type="GO" id="GO:0009294">
    <property type="term" value="P:DNA-mediated transformation"/>
    <property type="evidence" value="ECO:0007669"/>
    <property type="project" value="InterPro"/>
</dbReference>
<feature type="domain" description="Smf/DprA SLOG" evidence="2">
    <location>
        <begin position="21"/>
        <end position="227"/>
    </location>
</feature>
<dbReference type="InterPro" id="IPR057666">
    <property type="entry name" value="DrpA_SLOG"/>
</dbReference>
<dbReference type="Gene3D" id="1.10.10.10">
    <property type="entry name" value="Winged helix-like DNA-binding domain superfamily/Winged helix DNA-binding domain"/>
    <property type="match status" value="1"/>
</dbReference>
<evidence type="ECO:0000313" key="5">
    <source>
        <dbReference type="Proteomes" id="UP000235005"/>
    </source>
</evidence>
<evidence type="ECO:0000256" key="1">
    <source>
        <dbReference type="ARBA" id="ARBA00006525"/>
    </source>
</evidence>
<dbReference type="Proteomes" id="UP000235005">
    <property type="component" value="Unassembled WGS sequence"/>
</dbReference>
<dbReference type="InterPro" id="IPR003488">
    <property type="entry name" value="DprA"/>
</dbReference>
<dbReference type="Pfam" id="PF02481">
    <property type="entry name" value="DNA_processg_A"/>
    <property type="match status" value="1"/>
</dbReference>
<dbReference type="PANTHER" id="PTHR43022">
    <property type="entry name" value="PROTEIN SMF"/>
    <property type="match status" value="1"/>
</dbReference>
<dbReference type="RefSeq" id="WP_101517065.1">
    <property type="nucleotide sequence ID" value="NZ_PKUS01000001.1"/>
</dbReference>
<accession>A0A2N5X8S1</accession>
<dbReference type="OrthoDB" id="9785707at2"/>
<dbReference type="InterPro" id="IPR041614">
    <property type="entry name" value="DprA_WH"/>
</dbReference>
<evidence type="ECO:0000313" key="4">
    <source>
        <dbReference type="EMBL" id="PLW70868.1"/>
    </source>
</evidence>
<comment type="similarity">
    <text evidence="1">Belongs to the DprA/Smf family.</text>
</comment>
<dbReference type="Pfam" id="PF17782">
    <property type="entry name" value="WHD_DprA"/>
    <property type="match status" value="1"/>
</dbReference>
<evidence type="ECO:0000259" key="2">
    <source>
        <dbReference type="Pfam" id="PF02481"/>
    </source>
</evidence>
<gene>
    <name evidence="4" type="primary">dprA</name>
    <name evidence="4" type="ORF">C0039_01705</name>
</gene>
<reference evidence="4 5" key="1">
    <citation type="submission" date="2018-01" db="EMBL/GenBank/DDBJ databases">
        <title>The draft genome sequence of Halioglobus lutimaris HF004.</title>
        <authorList>
            <person name="Du Z.-J."/>
            <person name="Shi M.-J."/>
        </authorList>
    </citation>
    <scope>NUCLEOTIDE SEQUENCE [LARGE SCALE GENOMIC DNA]</scope>
    <source>
        <strain evidence="4 5">HF004</strain>
    </source>
</reference>
<dbReference type="Gene3D" id="3.40.50.450">
    <property type="match status" value="1"/>
</dbReference>
<keyword evidence="5" id="KW-1185">Reference proteome</keyword>
<feature type="domain" description="DprA winged helix" evidence="3">
    <location>
        <begin position="240"/>
        <end position="298"/>
    </location>
</feature>
<evidence type="ECO:0000259" key="3">
    <source>
        <dbReference type="Pfam" id="PF17782"/>
    </source>
</evidence>
<dbReference type="PANTHER" id="PTHR43022:SF1">
    <property type="entry name" value="PROTEIN SMF"/>
    <property type="match status" value="1"/>
</dbReference>
<sequence length="303" mass="31490">MSVADPDLRAALDAVDAKALSLPDPRYPALLRTIKDPPQTLYVRGDVELLSKPQLAIVGARRATAMGLKLAEEIAGAATRAGLGVCSGLALGIDGAAHRGALIAGGSTVAVMATGVERIYPHRHSGLGEEIAAAGCVVTEFPPGTPPLPHNFPRRNRIISGLSLGVLVVEAALPSGSLITANIAAEQGREVFALPWSVAHKGGTGCLHLLRDGAKMVQGIEDILEELDSLYGLQLSLLERPRTGPADTGARSDLLALLGYEAVSVDQLSAASGISSADILPELSRLELQGLVDRCPGGYIRTR</sequence>
<dbReference type="EMBL" id="PKUS01000001">
    <property type="protein sequence ID" value="PLW70868.1"/>
    <property type="molecule type" value="Genomic_DNA"/>
</dbReference>
<name>A0A2N5X8S1_9GAMM</name>
<proteinExistence type="inferred from homology"/>
<dbReference type="SUPFAM" id="SSF102405">
    <property type="entry name" value="MCP/YpsA-like"/>
    <property type="match status" value="1"/>
</dbReference>
<dbReference type="AlphaFoldDB" id="A0A2N5X8S1"/>